<dbReference type="PANTHER" id="PTHR35807:SF2">
    <property type="entry name" value="TRANSCRIPTIONAL ACTIVATOR DOMAIN"/>
    <property type="match status" value="1"/>
</dbReference>
<gene>
    <name evidence="2" type="ORF">H6A20_05105</name>
</gene>
<feature type="domain" description="Bacterial transcriptional activator" evidence="1">
    <location>
        <begin position="127"/>
        <end position="261"/>
    </location>
</feature>
<comment type="caution">
    <text evidence="2">The sequence shown here is derived from an EMBL/GenBank/DDBJ whole genome shotgun (WGS) entry which is preliminary data.</text>
</comment>
<organism evidence="2 3">
    <name type="scientific">Mordavella massiliensis</name>
    <dbReference type="NCBI Taxonomy" id="1871024"/>
    <lineage>
        <taxon>Bacteria</taxon>
        <taxon>Bacillati</taxon>
        <taxon>Bacillota</taxon>
        <taxon>Clostridia</taxon>
        <taxon>Eubacteriales</taxon>
        <taxon>Clostridiaceae</taxon>
        <taxon>Mordavella</taxon>
    </lineage>
</organism>
<reference evidence="2" key="1">
    <citation type="submission" date="2020-08" db="EMBL/GenBank/DDBJ databases">
        <authorList>
            <person name="Cejkova D."/>
            <person name="Kubasova T."/>
            <person name="Jahodarova E."/>
            <person name="Rychlik I."/>
        </authorList>
    </citation>
    <scope>NUCLEOTIDE SEQUENCE</scope>
    <source>
        <strain evidence="2">An582</strain>
    </source>
</reference>
<protein>
    <recommendedName>
        <fullName evidence="1">Bacterial transcriptional activator domain-containing protein</fullName>
    </recommendedName>
</protein>
<dbReference type="Pfam" id="PF03704">
    <property type="entry name" value="BTAD"/>
    <property type="match status" value="1"/>
</dbReference>
<accession>A0A938XCC6</accession>
<sequence length="413" mass="47717">MNRGQEKRDTGVENEQTGNPIIIKTFGTFSLMYNGRSLAGQKAMESQFAYLMQMVLHYRRDGISREAVEEVLFGDRDVDDPRHAFRTVLYNARKKLEKTLGKLPDGGDYIIQKDGMLYWTDDVPVEEDAALFENLWQQAEAERNRDERLRLLLEALHTYTGEFLGAYVGFLWVAAEERRYRILFCRCVEEIVELLRNRQDYIQMQKVGEYASRISPFSDWEAVTMEALIGMGRYEEADRLYADTAQIYFEERGLKPSQKLLDSLKQLGDQFEHPYEAVGLIQENLNENREKSGPYVCSYPVFQGIYQMLGRMSERSGQSVYLMLCTVVDSKGNPMKEGAQLEELSARLGEAIVHSIRRSDVVNRYGSGQYLILLLNITLESCRIVQKRIDRMFLSSRQRTGVSYHVSSILQDE</sequence>
<proteinExistence type="predicted"/>
<evidence type="ECO:0000313" key="2">
    <source>
        <dbReference type="EMBL" id="MBM6948043.1"/>
    </source>
</evidence>
<dbReference type="SMART" id="SM01043">
    <property type="entry name" value="BTAD"/>
    <property type="match status" value="1"/>
</dbReference>
<dbReference type="EMBL" id="JACJKS010000005">
    <property type="protein sequence ID" value="MBM6948043.1"/>
    <property type="molecule type" value="Genomic_DNA"/>
</dbReference>
<name>A0A938XCC6_9CLOT</name>
<dbReference type="SUPFAM" id="SSF48452">
    <property type="entry name" value="TPR-like"/>
    <property type="match status" value="1"/>
</dbReference>
<dbReference type="PANTHER" id="PTHR35807">
    <property type="entry name" value="TRANSCRIPTIONAL REGULATOR REDD-RELATED"/>
    <property type="match status" value="1"/>
</dbReference>
<dbReference type="Gene3D" id="1.25.40.10">
    <property type="entry name" value="Tetratricopeptide repeat domain"/>
    <property type="match status" value="1"/>
</dbReference>
<dbReference type="InterPro" id="IPR051677">
    <property type="entry name" value="AfsR-DnrI-RedD_regulator"/>
</dbReference>
<dbReference type="Proteomes" id="UP000705508">
    <property type="component" value="Unassembled WGS sequence"/>
</dbReference>
<dbReference type="InterPro" id="IPR036388">
    <property type="entry name" value="WH-like_DNA-bd_sf"/>
</dbReference>
<dbReference type="InterPro" id="IPR005158">
    <property type="entry name" value="BTAD"/>
</dbReference>
<evidence type="ECO:0000259" key="1">
    <source>
        <dbReference type="SMART" id="SM01043"/>
    </source>
</evidence>
<dbReference type="Gene3D" id="1.10.10.10">
    <property type="entry name" value="Winged helix-like DNA-binding domain superfamily/Winged helix DNA-binding domain"/>
    <property type="match status" value="1"/>
</dbReference>
<evidence type="ECO:0000313" key="3">
    <source>
        <dbReference type="Proteomes" id="UP000705508"/>
    </source>
</evidence>
<dbReference type="InterPro" id="IPR011990">
    <property type="entry name" value="TPR-like_helical_dom_sf"/>
</dbReference>
<reference evidence="2" key="2">
    <citation type="journal article" date="2021" name="Sci. Rep.">
        <title>The distribution of antibiotic resistance genes in chicken gut microbiota commensals.</title>
        <authorList>
            <person name="Juricova H."/>
            <person name="Matiasovicova J."/>
            <person name="Kubasova T."/>
            <person name="Cejkova D."/>
            <person name="Rychlik I."/>
        </authorList>
    </citation>
    <scope>NUCLEOTIDE SEQUENCE</scope>
    <source>
        <strain evidence="2">An582</strain>
    </source>
</reference>
<dbReference type="AlphaFoldDB" id="A0A938XCC6"/>